<accession>A0A4V1AAC8</accession>
<dbReference type="RefSeq" id="WP_103771228.1">
    <property type="nucleotide sequence ID" value="NZ_CP037864.1"/>
</dbReference>
<protein>
    <submittedName>
        <fullName evidence="3">Uncharacterized protein</fullName>
    </submittedName>
</protein>
<dbReference type="KEGG" id="cars:E1B03_16275"/>
<feature type="signal peptide" evidence="2">
    <location>
        <begin position="1"/>
        <end position="24"/>
    </location>
</feature>
<sequence length="114" mass="12456">MKLPSVFSCAVLILLLLASSSATARALQNQAEREQELSAALRAGNGVIIIGGTDDFGFTLRERNRIHRPFVIRDGISDPIIFNRLQSQSSNPARDGFRHNPARGGFMPGAPVRR</sequence>
<dbReference type="Proteomes" id="UP000293850">
    <property type="component" value="Chromosome"/>
</dbReference>
<dbReference type="EMBL" id="CP037864">
    <property type="protein sequence ID" value="QBM23900.1"/>
    <property type="molecule type" value="Genomic_DNA"/>
</dbReference>
<feature type="region of interest" description="Disordered" evidence="1">
    <location>
        <begin position="88"/>
        <end position="114"/>
    </location>
</feature>
<evidence type="ECO:0000313" key="4">
    <source>
        <dbReference type="Proteomes" id="UP000293850"/>
    </source>
</evidence>
<name>A0A4V1AAC8_9ENTR</name>
<keyword evidence="4" id="KW-1185">Reference proteome</keyword>
<evidence type="ECO:0000256" key="1">
    <source>
        <dbReference type="SAM" id="MobiDB-lite"/>
    </source>
</evidence>
<dbReference type="AlphaFoldDB" id="A0A4V1AAC8"/>
<keyword evidence="2" id="KW-0732">Signal</keyword>
<evidence type="ECO:0000256" key="2">
    <source>
        <dbReference type="SAM" id="SignalP"/>
    </source>
</evidence>
<organism evidence="3 4">
    <name type="scientific">Citrobacter arsenatis</name>
    <dbReference type="NCBI Taxonomy" id="2546350"/>
    <lineage>
        <taxon>Bacteria</taxon>
        <taxon>Pseudomonadati</taxon>
        <taxon>Pseudomonadota</taxon>
        <taxon>Gammaproteobacteria</taxon>
        <taxon>Enterobacterales</taxon>
        <taxon>Enterobacteriaceae</taxon>
        <taxon>Citrobacter</taxon>
    </lineage>
</organism>
<gene>
    <name evidence="3" type="ORF">E1B03_16275</name>
</gene>
<feature type="chain" id="PRO_5020506287" evidence="2">
    <location>
        <begin position="25"/>
        <end position="114"/>
    </location>
</feature>
<proteinExistence type="predicted"/>
<reference evidence="3 4" key="1">
    <citation type="submission" date="2019-03" db="EMBL/GenBank/DDBJ databases">
        <title>Complete genome sequence of an arsenate-respiring bacteria, Citrobacter sp. LY-1.</title>
        <authorList>
            <person name="Wang H."/>
            <person name="Liu Y."/>
            <person name="Li Q."/>
            <person name="Huang J."/>
        </authorList>
    </citation>
    <scope>NUCLEOTIDE SEQUENCE [LARGE SCALE GENOMIC DNA]</scope>
    <source>
        <strain evidence="3 4">LY-1</strain>
    </source>
</reference>
<evidence type="ECO:0000313" key="3">
    <source>
        <dbReference type="EMBL" id="QBM23900.1"/>
    </source>
</evidence>